<comment type="caution">
    <text evidence="9">The sequence shown here is derived from an EMBL/GenBank/DDBJ whole genome shotgun (WGS) entry which is preliminary data.</text>
</comment>
<evidence type="ECO:0000256" key="7">
    <source>
        <dbReference type="ARBA" id="ARBA00023136"/>
    </source>
</evidence>
<feature type="transmembrane region" description="Helical" evidence="8">
    <location>
        <begin position="124"/>
        <end position="146"/>
    </location>
</feature>
<proteinExistence type="inferred from homology"/>
<dbReference type="PANTHER" id="PTHR34979:SF1">
    <property type="entry name" value="INNER MEMBRANE PROTEIN YGAZ"/>
    <property type="match status" value="1"/>
</dbReference>
<dbReference type="InterPro" id="IPR011606">
    <property type="entry name" value="Brnchd-chn_aa_trnsp_permease"/>
</dbReference>
<dbReference type="GO" id="GO:1903785">
    <property type="term" value="P:L-valine transmembrane transport"/>
    <property type="evidence" value="ECO:0007669"/>
    <property type="project" value="TreeGrafter"/>
</dbReference>
<reference evidence="9" key="1">
    <citation type="journal article" date="2021" name="PeerJ">
        <title>Extensive microbial diversity within the chicken gut microbiome revealed by metagenomics and culture.</title>
        <authorList>
            <person name="Gilroy R."/>
            <person name="Ravi A."/>
            <person name="Getino M."/>
            <person name="Pursley I."/>
            <person name="Horton D.L."/>
            <person name="Alikhan N.F."/>
            <person name="Baker D."/>
            <person name="Gharbi K."/>
            <person name="Hall N."/>
            <person name="Watson M."/>
            <person name="Adriaenssens E.M."/>
            <person name="Foster-Nyarko E."/>
            <person name="Jarju S."/>
            <person name="Secka A."/>
            <person name="Antonio M."/>
            <person name="Oren A."/>
            <person name="Chaudhuri R.R."/>
            <person name="La Ragione R."/>
            <person name="Hildebrand F."/>
            <person name="Pallen M.J."/>
        </authorList>
    </citation>
    <scope>NUCLEOTIDE SEQUENCE</scope>
    <source>
        <strain evidence="9">811</strain>
    </source>
</reference>
<keyword evidence="6 8" id="KW-1133">Transmembrane helix</keyword>
<gene>
    <name evidence="9" type="ORF">H9741_04210</name>
</gene>
<feature type="transmembrane region" description="Helical" evidence="8">
    <location>
        <begin position="166"/>
        <end position="184"/>
    </location>
</feature>
<keyword evidence="3" id="KW-0813">Transport</keyword>
<feature type="transmembrane region" description="Helical" evidence="8">
    <location>
        <begin position="12"/>
        <end position="37"/>
    </location>
</feature>
<dbReference type="GO" id="GO:0005886">
    <property type="term" value="C:plasma membrane"/>
    <property type="evidence" value="ECO:0007669"/>
    <property type="project" value="UniProtKB-SubCell"/>
</dbReference>
<evidence type="ECO:0000256" key="3">
    <source>
        <dbReference type="ARBA" id="ARBA00022448"/>
    </source>
</evidence>
<keyword evidence="5 8" id="KW-0812">Transmembrane</keyword>
<feature type="transmembrane region" description="Helical" evidence="8">
    <location>
        <begin position="57"/>
        <end position="78"/>
    </location>
</feature>
<organism evidence="9 10">
    <name type="scientific">Candidatus Borkfalkia faecipullorum</name>
    <dbReference type="NCBI Taxonomy" id="2838510"/>
    <lineage>
        <taxon>Bacteria</taxon>
        <taxon>Bacillati</taxon>
        <taxon>Bacillota</taxon>
        <taxon>Clostridia</taxon>
        <taxon>Christensenellales</taxon>
        <taxon>Christensenellaceae</taxon>
        <taxon>Candidatus Borkfalkia</taxon>
    </lineage>
</organism>
<evidence type="ECO:0000256" key="6">
    <source>
        <dbReference type="ARBA" id="ARBA00022989"/>
    </source>
</evidence>
<evidence type="ECO:0000256" key="1">
    <source>
        <dbReference type="ARBA" id="ARBA00004651"/>
    </source>
</evidence>
<evidence type="ECO:0000256" key="4">
    <source>
        <dbReference type="ARBA" id="ARBA00022475"/>
    </source>
</evidence>
<sequence length="250" mass="26626">MKFTRGLKDGLPIALGYVSVAFAYAVQAVNQGFPFWFPILISATNFTGTGQFAGTNLIAAGANLGILFATLLVINIRYTLMSFALAQKTEDGFPLWKRAIVAFGVTDENFAVAVRQPHKLTFPYLLGLMGCSFCGWLGGTALGAGVSSLLESLLAGGAHVYYEMQMSALSIALYAMFVAIILPPARDEKPVLLLVLISVAASCVFYFVPALADLPAGLNIILCSVACTAVIAAVFPHKEEQEKMQDGGEE</sequence>
<dbReference type="Proteomes" id="UP000824204">
    <property type="component" value="Unassembled WGS sequence"/>
</dbReference>
<keyword evidence="7 8" id="KW-0472">Membrane</keyword>
<dbReference type="PANTHER" id="PTHR34979">
    <property type="entry name" value="INNER MEMBRANE PROTEIN YGAZ"/>
    <property type="match status" value="1"/>
</dbReference>
<protein>
    <submittedName>
        <fullName evidence="9">AzlC family ABC transporter permease</fullName>
    </submittedName>
</protein>
<evidence type="ECO:0000313" key="10">
    <source>
        <dbReference type="Proteomes" id="UP000824204"/>
    </source>
</evidence>
<evidence type="ECO:0000313" key="9">
    <source>
        <dbReference type="EMBL" id="HIX07652.1"/>
    </source>
</evidence>
<accession>A0A9D1V7Q7</accession>
<dbReference type="Pfam" id="PF03591">
    <property type="entry name" value="AzlC"/>
    <property type="match status" value="1"/>
</dbReference>
<evidence type="ECO:0000256" key="2">
    <source>
        <dbReference type="ARBA" id="ARBA00010735"/>
    </source>
</evidence>
<feature type="transmembrane region" description="Helical" evidence="8">
    <location>
        <begin position="191"/>
        <end position="208"/>
    </location>
</feature>
<evidence type="ECO:0000256" key="8">
    <source>
        <dbReference type="SAM" id="Phobius"/>
    </source>
</evidence>
<comment type="subcellular location">
    <subcellularLocation>
        <location evidence="1">Cell membrane</location>
        <topology evidence="1">Multi-pass membrane protein</topology>
    </subcellularLocation>
</comment>
<reference evidence="9" key="2">
    <citation type="submission" date="2021-04" db="EMBL/GenBank/DDBJ databases">
        <authorList>
            <person name="Gilroy R."/>
        </authorList>
    </citation>
    <scope>NUCLEOTIDE SEQUENCE</scope>
    <source>
        <strain evidence="9">811</strain>
    </source>
</reference>
<dbReference type="AlphaFoldDB" id="A0A9D1V7Q7"/>
<dbReference type="EMBL" id="DXFX01000054">
    <property type="protein sequence ID" value="HIX07652.1"/>
    <property type="molecule type" value="Genomic_DNA"/>
</dbReference>
<feature type="transmembrane region" description="Helical" evidence="8">
    <location>
        <begin position="214"/>
        <end position="235"/>
    </location>
</feature>
<comment type="similarity">
    <text evidence="2">Belongs to the AzlC family.</text>
</comment>
<name>A0A9D1V7Q7_9FIRM</name>
<keyword evidence="4" id="KW-1003">Cell membrane</keyword>
<evidence type="ECO:0000256" key="5">
    <source>
        <dbReference type="ARBA" id="ARBA00022692"/>
    </source>
</evidence>